<gene>
    <name evidence="2" type="ORF">C8F04DRAFT_1187375</name>
</gene>
<reference evidence="2" key="1">
    <citation type="submission" date="2023-03" db="EMBL/GenBank/DDBJ databases">
        <title>Massive genome expansion in bonnet fungi (Mycena s.s.) driven by repeated elements and novel gene families across ecological guilds.</title>
        <authorList>
            <consortium name="Lawrence Berkeley National Laboratory"/>
            <person name="Harder C.B."/>
            <person name="Miyauchi S."/>
            <person name="Viragh M."/>
            <person name="Kuo A."/>
            <person name="Thoen E."/>
            <person name="Andreopoulos B."/>
            <person name="Lu D."/>
            <person name="Skrede I."/>
            <person name="Drula E."/>
            <person name="Henrissat B."/>
            <person name="Morin E."/>
            <person name="Kohler A."/>
            <person name="Barry K."/>
            <person name="LaButti K."/>
            <person name="Morin E."/>
            <person name="Salamov A."/>
            <person name="Lipzen A."/>
            <person name="Mereny Z."/>
            <person name="Hegedus B."/>
            <person name="Baldrian P."/>
            <person name="Stursova M."/>
            <person name="Weitz H."/>
            <person name="Taylor A."/>
            <person name="Grigoriev I.V."/>
            <person name="Nagy L.G."/>
            <person name="Martin F."/>
            <person name="Kauserud H."/>
        </authorList>
    </citation>
    <scope>NUCLEOTIDE SEQUENCE</scope>
    <source>
        <strain evidence="2">CBHHK200</strain>
    </source>
</reference>
<dbReference type="AlphaFoldDB" id="A0AAD6SLX2"/>
<evidence type="ECO:0000313" key="3">
    <source>
        <dbReference type="Proteomes" id="UP001218188"/>
    </source>
</evidence>
<dbReference type="EMBL" id="JARJCM010000097">
    <property type="protein sequence ID" value="KAJ7029865.1"/>
    <property type="molecule type" value="Genomic_DNA"/>
</dbReference>
<accession>A0AAD6SLX2</accession>
<evidence type="ECO:0000313" key="2">
    <source>
        <dbReference type="EMBL" id="KAJ7029865.1"/>
    </source>
</evidence>
<sequence length="389" mass="41166">MWSWPPRAIRSCVGAGLPEEDEGGGVGAGRERRKNGVGLSGRSSHVQPSKPKNPRSMRGRGGGALDLVGGVVGKGRGREGTYETGVGDKSGGKGRRARRGRRGAHSVQPRDVTLAVDIIPACAENRTTTVTRGRSEPDQHVMDVLRKSIMPAGILPDARPLVSVEARCRQHGQHGQHAPSSRGPVPALLSASEGGGGCGDGCGDTMGGHHGGKGGHFTLLRTLSVEVVYLVVYRGHHEGNGGHFTLLRTLSVEVVYLVVYRGHHVGKGGQKCRWGIWRCIWWCTGDTMGVKGDRSIGRHSGRGTGGISLEACGALLFCDMSQNNPFEIVSECQGIDDGLKAPVGALGLCVHGVQGTLALVQGTGYCWTLPVFVLEKWVIVTQGTPYLMI</sequence>
<keyword evidence="3" id="KW-1185">Reference proteome</keyword>
<feature type="compositionally biased region" description="Gly residues" evidence="1">
    <location>
        <begin position="59"/>
        <end position="74"/>
    </location>
</feature>
<feature type="region of interest" description="Disordered" evidence="1">
    <location>
        <begin position="14"/>
        <end position="108"/>
    </location>
</feature>
<organism evidence="2 3">
    <name type="scientific">Mycena alexandri</name>
    <dbReference type="NCBI Taxonomy" id="1745969"/>
    <lineage>
        <taxon>Eukaryota</taxon>
        <taxon>Fungi</taxon>
        <taxon>Dikarya</taxon>
        <taxon>Basidiomycota</taxon>
        <taxon>Agaricomycotina</taxon>
        <taxon>Agaricomycetes</taxon>
        <taxon>Agaricomycetidae</taxon>
        <taxon>Agaricales</taxon>
        <taxon>Marasmiineae</taxon>
        <taxon>Mycenaceae</taxon>
        <taxon>Mycena</taxon>
    </lineage>
</organism>
<proteinExistence type="predicted"/>
<comment type="caution">
    <text evidence="2">The sequence shown here is derived from an EMBL/GenBank/DDBJ whole genome shotgun (WGS) entry which is preliminary data.</text>
</comment>
<feature type="compositionally biased region" description="Basic residues" evidence="1">
    <location>
        <begin position="92"/>
        <end position="104"/>
    </location>
</feature>
<evidence type="ECO:0000256" key="1">
    <source>
        <dbReference type="SAM" id="MobiDB-lite"/>
    </source>
</evidence>
<name>A0AAD6SLX2_9AGAR</name>
<protein>
    <submittedName>
        <fullName evidence="2">Uncharacterized protein</fullName>
    </submittedName>
</protein>
<dbReference type="Proteomes" id="UP001218188">
    <property type="component" value="Unassembled WGS sequence"/>
</dbReference>